<evidence type="ECO:0000313" key="1">
    <source>
        <dbReference type="EMBL" id="MPN13944.1"/>
    </source>
</evidence>
<proteinExistence type="predicted"/>
<evidence type="ECO:0008006" key="2">
    <source>
        <dbReference type="Google" id="ProtNLM"/>
    </source>
</evidence>
<organism evidence="1">
    <name type="scientific">bioreactor metagenome</name>
    <dbReference type="NCBI Taxonomy" id="1076179"/>
    <lineage>
        <taxon>unclassified sequences</taxon>
        <taxon>metagenomes</taxon>
        <taxon>ecological metagenomes</taxon>
    </lineage>
</organism>
<reference evidence="1" key="1">
    <citation type="submission" date="2019-08" db="EMBL/GenBank/DDBJ databases">
        <authorList>
            <person name="Kucharzyk K."/>
            <person name="Murdoch R.W."/>
            <person name="Higgins S."/>
            <person name="Loffler F."/>
        </authorList>
    </citation>
    <scope>NUCLEOTIDE SEQUENCE</scope>
</reference>
<sequence>MSKISQKALDLRRYISYNYINGAKEGDAVPPKKMGRPTNDPKELSVRIRLSNDDERMLRYCSEKTNLTKAEIIRRGIREVFQQLQK</sequence>
<dbReference type="EMBL" id="VSSQ01060510">
    <property type="protein sequence ID" value="MPN13944.1"/>
    <property type="molecule type" value="Genomic_DNA"/>
</dbReference>
<protein>
    <recommendedName>
        <fullName evidence="2">Ribbon-helix-helix protein CopG domain-containing protein</fullName>
    </recommendedName>
</protein>
<accession>A0A645FNY4</accession>
<gene>
    <name evidence="1" type="ORF">SDC9_161270</name>
</gene>
<name>A0A645FNY4_9ZZZZ</name>
<comment type="caution">
    <text evidence="1">The sequence shown here is derived from an EMBL/GenBank/DDBJ whole genome shotgun (WGS) entry which is preliminary data.</text>
</comment>
<dbReference type="AlphaFoldDB" id="A0A645FNY4"/>